<gene>
    <name evidence="1" type="ORF">GGD55_005445</name>
</gene>
<reference evidence="1 2" key="1">
    <citation type="submission" date="2020-08" db="EMBL/GenBank/DDBJ databases">
        <title>Genomic Encyclopedia of Type Strains, Phase IV (KMG-V): Genome sequencing to study the core and pangenomes of soil and plant-associated prokaryotes.</title>
        <authorList>
            <person name="Whitman W."/>
        </authorList>
    </citation>
    <scope>NUCLEOTIDE SEQUENCE [LARGE SCALE GENOMIC DNA]</scope>
    <source>
        <strain evidence="1 2">SEMIA 4084</strain>
    </source>
</reference>
<protein>
    <recommendedName>
        <fullName evidence="3">DUF1403 family protein</fullName>
    </recommendedName>
</protein>
<evidence type="ECO:0000313" key="1">
    <source>
        <dbReference type="EMBL" id="MBB5538705.1"/>
    </source>
</evidence>
<name>A0A7W8UG27_9HYPH</name>
<evidence type="ECO:0008006" key="3">
    <source>
        <dbReference type="Google" id="ProtNLM"/>
    </source>
</evidence>
<organism evidence="1 2">
    <name type="scientific">Rhizobium giardinii</name>
    <dbReference type="NCBI Taxonomy" id="56731"/>
    <lineage>
        <taxon>Bacteria</taxon>
        <taxon>Pseudomonadati</taxon>
        <taxon>Pseudomonadota</taxon>
        <taxon>Alphaproteobacteria</taxon>
        <taxon>Hyphomicrobiales</taxon>
        <taxon>Rhizobiaceae</taxon>
        <taxon>Rhizobium/Agrobacterium group</taxon>
        <taxon>Rhizobium</taxon>
    </lineage>
</organism>
<dbReference type="InterPro" id="IPR009843">
    <property type="entry name" value="DUF1403"/>
</dbReference>
<accession>A0A7W8UG27</accession>
<proteinExistence type="predicted"/>
<sequence length="310" mass="32967">MTPIAPAAVLTLPAWASARAHDMSEADAAFAAGIALKSLDDLVRAEPAWAGCWRQRLALRCAQSAVQLLGRNEGEAALRDAVLLTADGDDPGPAGVMLLAFQKLAAKKRTIGSKVLQELADLMGLRRDGLDALTDLFDTALQSGRAIPFAVADLVAKICAARPDAEILAWWLADRLLAEKLGWPCGVPLLMGERYGAAFRTTGGRGRVRPGEPGFARAVCLALVSGTTEALRQANDIGRRAERLLTVAPKLRTKGAGVVIKKLLDEDAVPASAPGSHLSRWAATRLFERLEGFGAVRELSGRSSFRIFGL</sequence>
<dbReference type="Pfam" id="PF07183">
    <property type="entry name" value="DUF1403"/>
    <property type="match status" value="1"/>
</dbReference>
<evidence type="ECO:0000313" key="2">
    <source>
        <dbReference type="Proteomes" id="UP000585507"/>
    </source>
</evidence>
<comment type="caution">
    <text evidence="1">The sequence shown here is derived from an EMBL/GenBank/DDBJ whole genome shotgun (WGS) entry which is preliminary data.</text>
</comment>
<dbReference type="AlphaFoldDB" id="A0A7W8UG27"/>
<keyword evidence="2" id="KW-1185">Reference proteome</keyword>
<dbReference type="Proteomes" id="UP000585507">
    <property type="component" value="Unassembled WGS sequence"/>
</dbReference>
<dbReference type="EMBL" id="JACHBK010000015">
    <property type="protein sequence ID" value="MBB5538705.1"/>
    <property type="molecule type" value="Genomic_DNA"/>
</dbReference>